<dbReference type="SUPFAM" id="SSF49785">
    <property type="entry name" value="Galactose-binding domain-like"/>
    <property type="match status" value="1"/>
</dbReference>
<dbReference type="InterPro" id="IPR001789">
    <property type="entry name" value="Sig_transdc_resp-reg_receiver"/>
</dbReference>
<feature type="region of interest" description="Disordered" evidence="10">
    <location>
        <begin position="668"/>
        <end position="724"/>
    </location>
</feature>
<dbReference type="Pfam" id="PF06580">
    <property type="entry name" value="His_kinase"/>
    <property type="match status" value="1"/>
</dbReference>
<feature type="transmembrane region" description="Helical" evidence="11">
    <location>
        <begin position="308"/>
        <end position="328"/>
    </location>
</feature>
<proteinExistence type="predicted"/>
<keyword evidence="11" id="KW-0472">Membrane</keyword>
<dbReference type="CDD" id="cd16922">
    <property type="entry name" value="HATPase_EvgS-ArcB-TorS-like"/>
    <property type="match status" value="1"/>
</dbReference>
<dbReference type="InterPro" id="IPR004358">
    <property type="entry name" value="Sig_transdc_His_kin-like_C"/>
</dbReference>
<dbReference type="InterPro" id="IPR008979">
    <property type="entry name" value="Galactose-bd-like_sf"/>
</dbReference>
<protein>
    <recommendedName>
        <fullName evidence="2">histidine kinase</fullName>
        <ecNumber evidence="2">2.7.13.3</ecNumber>
    </recommendedName>
</protein>
<dbReference type="PANTHER" id="PTHR43047">
    <property type="entry name" value="TWO-COMPONENT HISTIDINE PROTEIN KINASE"/>
    <property type="match status" value="1"/>
</dbReference>
<dbReference type="PRINTS" id="PR00344">
    <property type="entry name" value="BCTRLSENSOR"/>
</dbReference>
<dbReference type="InterPro" id="IPR036097">
    <property type="entry name" value="HisK_dim/P_sf"/>
</dbReference>
<feature type="domain" description="Histidine kinase" evidence="12">
    <location>
        <begin position="437"/>
        <end position="655"/>
    </location>
</feature>
<sequence>MKKSRILILILLFLSVLTGFRLLWLHFNSIDSPPVATKGVLDLRDWQELRDHSLPLNGEWEFYPGAFLYGDGRSSSDALPSARTIRVPGNWTFEDRPFGNLRFGYGTYRLKILVPADPGRAYGVRISSVHSSSAVYLDGQLLGQSGQPAANKAEYEPRDTPYTAFFAASDNGEIELVVQAANFDHFRIGGIARSIQFGQESVLRHDLGFFRDMAWVACVAYAIHVLYGFILYLVGGRDKKLLYFSLMILCIIIATLMDGERLLLTWVDLPPVFVYKFVYVVMLAGGFSLYQLFSARLPRWLLGLVSRIYLLACGFSLVFVLLLPLPVVMSLEPLYLVLMLYPCLTLPFVLYRSTARIDTNNVFLLLAAIASITSLVWLIFLTAAGIEMVSYPFDLIVAMICFSAFWFKRFFRLSEAAHRLSASLRAANKQKDDFLATVAHELRNPLHGMINLSESIAMRERGRISRVSAEDLGLLSKVGRRMSYILNDLLDMARLKENRIRLVLADVSAHGAASSVIDALRFMTEGKPIRLINRIPADFPLVRADENRLNQILFNLLHNAIKYSDAGEVSVEAKLLENRAIFTVADDGVGIKAEHLGRIFEPYVQALENAADSRGGFGLGLGISRRLVELHGSQLSVRSKPNEGSRFSFTLQLSARGTVAEAVERPFAESAAEPLAEPETPPAANPVRRPSSVAATTAPAAKDGPADDPRMPYPYSEPAEPRRSPERFRLLAVDDDPVNLNVLKTILSDERCEVVTANDGQEALRLIDTGSWDLVLSDVTMPLMSGYELTARIRERFSVAELPVLLLTARDRHEDKEAGFLAGANDYVAKPVNATELRMRVQSLTNLKRAVNDRLRMEAALLQARIKPHFMINTFNSVSALSKIDIDQMDELIGELTHYYRLGIDLVNSDQAMPLERELNLVRSYLAIQKKRFEDRLRIVWEADDNVRIDIPPLTIQPLVENAVTHGVLKRTAGGEVRIRVADLGGSVEIEVSDDGVGIGEDRLPGLLVRNPDGVAGSSLINTDRRLKQFGSSGLRIESRAGQGTKVSFTVAKEGAD</sequence>
<feature type="transmembrane region" description="Helical" evidence="11">
    <location>
        <begin position="241"/>
        <end position="257"/>
    </location>
</feature>
<dbReference type="InterPro" id="IPR003594">
    <property type="entry name" value="HATPase_dom"/>
</dbReference>
<dbReference type="SUPFAM" id="SSF52172">
    <property type="entry name" value="CheY-like"/>
    <property type="match status" value="1"/>
</dbReference>
<keyword evidence="3 9" id="KW-0597">Phosphoprotein</keyword>
<evidence type="ECO:0000256" key="3">
    <source>
        <dbReference type="ARBA" id="ARBA00022553"/>
    </source>
</evidence>
<comment type="caution">
    <text evidence="14">The sequence shown here is derived from an EMBL/GenBank/DDBJ whole genome shotgun (WGS) entry which is preliminary data.</text>
</comment>
<feature type="transmembrane region" description="Helical" evidence="11">
    <location>
        <begin position="363"/>
        <end position="383"/>
    </location>
</feature>
<feature type="transmembrane region" description="Helical" evidence="11">
    <location>
        <begin position="213"/>
        <end position="234"/>
    </location>
</feature>
<dbReference type="CDD" id="cd00082">
    <property type="entry name" value="HisKA"/>
    <property type="match status" value="1"/>
</dbReference>
<feature type="transmembrane region" description="Helical" evidence="11">
    <location>
        <begin position="334"/>
        <end position="351"/>
    </location>
</feature>
<dbReference type="Pfam" id="PF00072">
    <property type="entry name" value="Response_reg"/>
    <property type="match status" value="1"/>
</dbReference>
<evidence type="ECO:0000256" key="4">
    <source>
        <dbReference type="ARBA" id="ARBA00022679"/>
    </source>
</evidence>
<dbReference type="Gene3D" id="3.40.50.2300">
    <property type="match status" value="1"/>
</dbReference>
<keyword evidence="5" id="KW-0547">Nucleotide-binding</keyword>
<evidence type="ECO:0000259" key="12">
    <source>
        <dbReference type="PROSITE" id="PS50109"/>
    </source>
</evidence>
<keyword evidence="6" id="KW-0418">Kinase</keyword>
<dbReference type="InterPro" id="IPR005467">
    <property type="entry name" value="His_kinase_dom"/>
</dbReference>
<dbReference type="InterPro" id="IPR003661">
    <property type="entry name" value="HisK_dim/P_dom"/>
</dbReference>
<keyword evidence="11" id="KW-0812">Transmembrane</keyword>
<dbReference type="PROSITE" id="PS50110">
    <property type="entry name" value="RESPONSE_REGULATORY"/>
    <property type="match status" value="1"/>
</dbReference>
<dbReference type="SUPFAM" id="SSF47384">
    <property type="entry name" value="Homodimeric domain of signal transducing histidine kinase"/>
    <property type="match status" value="1"/>
</dbReference>
<evidence type="ECO:0000259" key="13">
    <source>
        <dbReference type="PROSITE" id="PS50110"/>
    </source>
</evidence>
<evidence type="ECO:0000256" key="10">
    <source>
        <dbReference type="SAM" id="MobiDB-lite"/>
    </source>
</evidence>
<feature type="compositionally biased region" description="Low complexity" evidence="10">
    <location>
        <begin position="668"/>
        <end position="678"/>
    </location>
</feature>
<dbReference type="CDD" id="cd17574">
    <property type="entry name" value="REC_OmpR"/>
    <property type="match status" value="1"/>
</dbReference>
<dbReference type="EMBL" id="JBHTAI010000014">
    <property type="protein sequence ID" value="MFC7151096.1"/>
    <property type="molecule type" value="Genomic_DNA"/>
</dbReference>
<evidence type="ECO:0000313" key="15">
    <source>
        <dbReference type="Proteomes" id="UP001596378"/>
    </source>
</evidence>
<evidence type="ECO:0000256" key="8">
    <source>
        <dbReference type="ARBA" id="ARBA00023012"/>
    </source>
</evidence>
<feature type="domain" description="Response regulatory" evidence="13">
    <location>
        <begin position="729"/>
        <end position="845"/>
    </location>
</feature>
<keyword evidence="8" id="KW-0902">Two-component regulatory system</keyword>
<dbReference type="InterPro" id="IPR010559">
    <property type="entry name" value="Sig_transdc_His_kin_internal"/>
</dbReference>
<evidence type="ECO:0000313" key="14">
    <source>
        <dbReference type="EMBL" id="MFC7151096.1"/>
    </source>
</evidence>
<evidence type="ECO:0000256" key="6">
    <source>
        <dbReference type="ARBA" id="ARBA00022777"/>
    </source>
</evidence>
<gene>
    <name evidence="14" type="ORF">ACFQMJ_21375</name>
</gene>
<dbReference type="InterPro" id="IPR036890">
    <property type="entry name" value="HATPase_C_sf"/>
</dbReference>
<dbReference type="Pfam" id="PF02518">
    <property type="entry name" value="HATPase_c"/>
    <property type="match status" value="2"/>
</dbReference>
<dbReference type="Gene3D" id="1.10.287.130">
    <property type="match status" value="1"/>
</dbReference>
<reference evidence="15" key="1">
    <citation type="journal article" date="2019" name="Int. J. Syst. Evol. Microbiol.">
        <title>The Global Catalogue of Microorganisms (GCM) 10K type strain sequencing project: providing services to taxonomists for standard genome sequencing and annotation.</title>
        <authorList>
            <consortium name="The Broad Institute Genomics Platform"/>
            <consortium name="The Broad Institute Genome Sequencing Center for Infectious Disease"/>
            <person name="Wu L."/>
            <person name="Ma J."/>
        </authorList>
    </citation>
    <scope>NUCLEOTIDE SEQUENCE [LARGE SCALE GENOMIC DNA]</scope>
    <source>
        <strain evidence="15">KCTC 12907</strain>
    </source>
</reference>
<dbReference type="EC" id="2.7.13.3" evidence="2"/>
<keyword evidence="7 14" id="KW-0067">ATP-binding</keyword>
<dbReference type="InterPro" id="IPR011006">
    <property type="entry name" value="CheY-like_superfamily"/>
</dbReference>
<keyword evidence="4" id="KW-0808">Transferase</keyword>
<accession>A0ABW2FG50</accession>
<dbReference type="SMART" id="SM00448">
    <property type="entry name" value="REC"/>
    <property type="match status" value="1"/>
</dbReference>
<evidence type="ECO:0000256" key="2">
    <source>
        <dbReference type="ARBA" id="ARBA00012438"/>
    </source>
</evidence>
<evidence type="ECO:0000256" key="1">
    <source>
        <dbReference type="ARBA" id="ARBA00000085"/>
    </source>
</evidence>
<dbReference type="SMART" id="SM00388">
    <property type="entry name" value="HisKA"/>
    <property type="match status" value="1"/>
</dbReference>
<keyword evidence="15" id="KW-1185">Reference proteome</keyword>
<dbReference type="Gene3D" id="3.30.565.10">
    <property type="entry name" value="Histidine kinase-like ATPase, C-terminal domain"/>
    <property type="match status" value="2"/>
</dbReference>
<evidence type="ECO:0000256" key="5">
    <source>
        <dbReference type="ARBA" id="ARBA00022741"/>
    </source>
</evidence>
<dbReference type="SMART" id="SM00387">
    <property type="entry name" value="HATPase_c"/>
    <property type="match status" value="2"/>
</dbReference>
<dbReference type="GO" id="GO:0005524">
    <property type="term" value="F:ATP binding"/>
    <property type="evidence" value="ECO:0007669"/>
    <property type="project" value="UniProtKB-KW"/>
</dbReference>
<organism evidence="14 15">
    <name type="scientific">Cohnella cellulosilytica</name>
    <dbReference type="NCBI Taxonomy" id="986710"/>
    <lineage>
        <taxon>Bacteria</taxon>
        <taxon>Bacillati</taxon>
        <taxon>Bacillota</taxon>
        <taxon>Bacilli</taxon>
        <taxon>Bacillales</taxon>
        <taxon>Paenibacillaceae</taxon>
        <taxon>Cohnella</taxon>
    </lineage>
</organism>
<dbReference type="Pfam" id="PF00512">
    <property type="entry name" value="HisKA"/>
    <property type="match status" value="1"/>
</dbReference>
<feature type="modified residue" description="4-aspartylphosphate" evidence="9">
    <location>
        <position position="778"/>
    </location>
</feature>
<feature type="compositionally biased region" description="Low complexity" evidence="10">
    <location>
        <begin position="694"/>
        <end position="703"/>
    </location>
</feature>
<comment type="catalytic activity">
    <reaction evidence="1">
        <text>ATP + protein L-histidine = ADP + protein N-phospho-L-histidine.</text>
        <dbReference type="EC" id="2.7.13.3"/>
    </reaction>
</comment>
<dbReference type="Gene3D" id="2.60.120.260">
    <property type="entry name" value="Galactose-binding domain-like"/>
    <property type="match status" value="1"/>
</dbReference>
<keyword evidence="11" id="KW-1133">Transmembrane helix</keyword>
<name>A0ABW2FG50_9BACL</name>
<evidence type="ECO:0000256" key="7">
    <source>
        <dbReference type="ARBA" id="ARBA00022840"/>
    </source>
</evidence>
<dbReference type="PROSITE" id="PS50109">
    <property type="entry name" value="HIS_KIN"/>
    <property type="match status" value="1"/>
</dbReference>
<feature type="transmembrane region" description="Helical" evidence="11">
    <location>
        <begin position="277"/>
        <end position="296"/>
    </location>
</feature>
<evidence type="ECO:0000256" key="9">
    <source>
        <dbReference type="PROSITE-ProRule" id="PRU00169"/>
    </source>
</evidence>
<evidence type="ECO:0000256" key="11">
    <source>
        <dbReference type="SAM" id="Phobius"/>
    </source>
</evidence>
<dbReference type="SUPFAM" id="SSF55874">
    <property type="entry name" value="ATPase domain of HSP90 chaperone/DNA topoisomerase II/histidine kinase"/>
    <property type="match status" value="2"/>
</dbReference>
<dbReference type="Proteomes" id="UP001596378">
    <property type="component" value="Unassembled WGS sequence"/>
</dbReference>